<protein>
    <submittedName>
        <fullName evidence="1">Uncharacterized protein</fullName>
    </submittedName>
</protein>
<evidence type="ECO:0000313" key="2">
    <source>
        <dbReference type="Proteomes" id="UP000612282"/>
    </source>
</evidence>
<reference evidence="1 2" key="1">
    <citation type="submission" date="2021-01" db="EMBL/GenBank/DDBJ databases">
        <title>Whole genome shotgun sequence of Actinoplanes couchii NBRC 106145.</title>
        <authorList>
            <person name="Komaki H."/>
            <person name="Tamura T."/>
        </authorList>
    </citation>
    <scope>NUCLEOTIDE SEQUENCE [LARGE SCALE GENOMIC DNA]</scope>
    <source>
        <strain evidence="1 2">NBRC 106145</strain>
    </source>
</reference>
<proteinExistence type="predicted"/>
<name>A0ABQ3XHH4_9ACTN</name>
<comment type="caution">
    <text evidence="1">The sequence shown here is derived from an EMBL/GenBank/DDBJ whole genome shotgun (WGS) entry which is preliminary data.</text>
</comment>
<evidence type="ECO:0000313" key="1">
    <source>
        <dbReference type="EMBL" id="GID57931.1"/>
    </source>
</evidence>
<dbReference type="EMBL" id="BOMG01000078">
    <property type="protein sequence ID" value="GID57931.1"/>
    <property type="molecule type" value="Genomic_DNA"/>
</dbReference>
<keyword evidence="2" id="KW-1185">Reference proteome</keyword>
<accession>A0ABQ3XHH4</accession>
<gene>
    <name evidence="1" type="ORF">Aco03nite_063350</name>
</gene>
<sequence>MLLWMYTDRLAAGDDGWWRASTRRTADMLSDGFWWVDDTGPDRSVWLLIDTTAVLVHGLARSHGAHPAEVTGADLVTWATPRIAGMLQLAEDLFLRPPVDPDGMWAWHRAFGQEWRATVQQVAYLLVAAGHELLPAADPVSVLWRDLTEGDDPGRRYPAVAGPAIVHGLTEMVRHFGYPARH</sequence>
<dbReference type="RefSeq" id="WP_203801336.1">
    <property type="nucleotide sequence ID" value="NZ_BAAAQE010000111.1"/>
</dbReference>
<dbReference type="Proteomes" id="UP000612282">
    <property type="component" value="Unassembled WGS sequence"/>
</dbReference>
<organism evidence="1 2">
    <name type="scientific">Actinoplanes couchii</name>
    <dbReference type="NCBI Taxonomy" id="403638"/>
    <lineage>
        <taxon>Bacteria</taxon>
        <taxon>Bacillati</taxon>
        <taxon>Actinomycetota</taxon>
        <taxon>Actinomycetes</taxon>
        <taxon>Micromonosporales</taxon>
        <taxon>Micromonosporaceae</taxon>
        <taxon>Actinoplanes</taxon>
    </lineage>
</organism>